<dbReference type="EMBL" id="CAJOBB010001635">
    <property type="protein sequence ID" value="CAF3883237.1"/>
    <property type="molecule type" value="Genomic_DNA"/>
</dbReference>
<feature type="transmembrane region" description="Helical" evidence="1">
    <location>
        <begin position="157"/>
        <end position="182"/>
    </location>
</feature>
<dbReference type="PANTHER" id="PTHR33444:SF7">
    <property type="entry name" value="TRANSMEMBRANE PROTEIN 272"/>
    <property type="match status" value="1"/>
</dbReference>
<dbReference type="InterPro" id="IPR040350">
    <property type="entry name" value="TMEM272"/>
</dbReference>
<dbReference type="Proteomes" id="UP000663868">
    <property type="component" value="Unassembled WGS sequence"/>
</dbReference>
<keyword evidence="1" id="KW-0812">Transmembrane</keyword>
<proteinExistence type="predicted"/>
<evidence type="ECO:0000313" key="3">
    <source>
        <dbReference type="EMBL" id="CAF3883237.1"/>
    </source>
</evidence>
<comment type="caution">
    <text evidence="2">The sequence shown here is derived from an EMBL/GenBank/DDBJ whole genome shotgun (WGS) entry which is preliminary data.</text>
</comment>
<evidence type="ECO:0000313" key="2">
    <source>
        <dbReference type="EMBL" id="CAF0897389.1"/>
    </source>
</evidence>
<keyword evidence="1" id="KW-0472">Membrane</keyword>
<keyword evidence="1" id="KW-1133">Transmembrane helix</keyword>
<feature type="transmembrane region" description="Helical" evidence="1">
    <location>
        <begin position="31"/>
        <end position="63"/>
    </location>
</feature>
<dbReference type="Proteomes" id="UP000663860">
    <property type="component" value="Unassembled WGS sequence"/>
</dbReference>
<feature type="transmembrane region" description="Helical" evidence="1">
    <location>
        <begin position="75"/>
        <end position="105"/>
    </location>
</feature>
<dbReference type="AlphaFoldDB" id="A0A813ZEL9"/>
<dbReference type="EMBL" id="CAJNOE010000092">
    <property type="protein sequence ID" value="CAF0897389.1"/>
    <property type="molecule type" value="Genomic_DNA"/>
</dbReference>
<name>A0A813ZEL9_9BILA</name>
<gene>
    <name evidence="2" type="ORF">IZO911_LOCUS12060</name>
    <name evidence="3" type="ORF">KXQ929_LOCUS21870</name>
</gene>
<evidence type="ECO:0000313" key="4">
    <source>
        <dbReference type="Proteomes" id="UP000663860"/>
    </source>
</evidence>
<accession>A0A813ZEL9</accession>
<evidence type="ECO:0000256" key="1">
    <source>
        <dbReference type="SAM" id="Phobius"/>
    </source>
</evidence>
<organism evidence="2 4">
    <name type="scientific">Adineta steineri</name>
    <dbReference type="NCBI Taxonomy" id="433720"/>
    <lineage>
        <taxon>Eukaryota</taxon>
        <taxon>Metazoa</taxon>
        <taxon>Spiralia</taxon>
        <taxon>Gnathifera</taxon>
        <taxon>Rotifera</taxon>
        <taxon>Eurotatoria</taxon>
        <taxon>Bdelloidea</taxon>
        <taxon>Adinetida</taxon>
        <taxon>Adinetidae</taxon>
        <taxon>Adineta</taxon>
    </lineage>
</organism>
<dbReference type="PANTHER" id="PTHR33444">
    <property type="entry name" value="SI:DKEY-19B23.12-RELATED"/>
    <property type="match status" value="1"/>
</dbReference>
<feature type="transmembrane region" description="Helical" evidence="1">
    <location>
        <begin position="111"/>
        <end position="136"/>
    </location>
</feature>
<protein>
    <submittedName>
        <fullName evidence="2">Uncharacterized protein</fullName>
    </submittedName>
</protein>
<reference evidence="2" key="1">
    <citation type="submission" date="2021-02" db="EMBL/GenBank/DDBJ databases">
        <authorList>
            <person name="Nowell W R."/>
        </authorList>
    </citation>
    <scope>NUCLEOTIDE SEQUENCE</scope>
</reference>
<sequence>MKSIDADPFLVNSINKQSSNGNRNHSWTGRIVAGASILSIVGVIILILLLGIPISALVIGVRYRDPRYCPIEPRISLFLIVSGSISIGSIIFAILISLMTIFSIYQRSSVSIILAIILWIILILSSIFLIVWLIIGSVWTFSVHNRVIHDYDRINHFYLYTYCHPVLYKFTFVYLIVTYILIAISCCSRCFNCKSHSEEEN</sequence>